<dbReference type="Proteomes" id="UP000013307">
    <property type="component" value="Chromosome"/>
</dbReference>
<protein>
    <submittedName>
        <fullName evidence="1">Uncharacterized protein conserved in archaea</fullName>
    </submittedName>
</protein>
<evidence type="ECO:0000313" key="1">
    <source>
        <dbReference type="EMBL" id="AGK61054.1"/>
    </source>
</evidence>
<organism evidence="1 2">
    <name type="scientific">Archaeoglobus sulfaticallidus PM70-1</name>
    <dbReference type="NCBI Taxonomy" id="387631"/>
    <lineage>
        <taxon>Archaea</taxon>
        <taxon>Methanobacteriati</taxon>
        <taxon>Methanobacteriota</taxon>
        <taxon>Archaeoglobi</taxon>
        <taxon>Archaeoglobales</taxon>
        <taxon>Archaeoglobaceae</taxon>
        <taxon>Archaeoglobus</taxon>
    </lineage>
</organism>
<evidence type="ECO:0000313" key="2">
    <source>
        <dbReference type="Proteomes" id="UP000013307"/>
    </source>
</evidence>
<dbReference type="AlphaFoldDB" id="N0BBT1"/>
<dbReference type="STRING" id="387631.Asulf_01053"/>
<name>N0BBT1_9EURY</name>
<dbReference type="InterPro" id="IPR027396">
    <property type="entry name" value="DsrEFH-like"/>
</dbReference>
<dbReference type="GeneID" id="15392694"/>
<dbReference type="OrthoDB" id="41780at2157"/>
<dbReference type="Gene3D" id="3.40.1260.10">
    <property type="entry name" value="DsrEFH-like"/>
    <property type="match status" value="1"/>
</dbReference>
<dbReference type="RefSeq" id="WP_015590652.1">
    <property type="nucleotide sequence ID" value="NC_021169.1"/>
</dbReference>
<sequence>MGKILVIISSGKEAKEKAMTGVMFATNSMKFGWADSVEIIFIGPSQDLLVEDEEFRNFVISNIGEYKPLVCKFLADSRQHPKDKLEFARVEYVGSIINQLIDEGYTPLVF</sequence>
<accession>N0BBT1</accession>
<dbReference type="SUPFAM" id="SSF75169">
    <property type="entry name" value="DsrEFH-like"/>
    <property type="match status" value="1"/>
</dbReference>
<dbReference type="eggNOG" id="arCOG01668">
    <property type="taxonomic scope" value="Archaea"/>
</dbReference>
<dbReference type="KEGG" id="ast:Asulf_01053"/>
<proteinExistence type="predicted"/>
<dbReference type="HOGENOM" id="CLU_138323_0_0_2"/>
<keyword evidence="2" id="KW-1185">Reference proteome</keyword>
<dbReference type="EMBL" id="CP005290">
    <property type="protein sequence ID" value="AGK61054.1"/>
    <property type="molecule type" value="Genomic_DNA"/>
</dbReference>
<reference evidence="1 2" key="1">
    <citation type="journal article" date="2013" name="Genome Announc.">
        <title>Complete Genome Sequence of the Thermophilic and Facultatively Chemolithoautotrophic Sulfate Reducer Archaeoglobus sulfaticallidus Strain PM70-1T.</title>
        <authorList>
            <person name="Stokke R."/>
            <person name="Hocking W.P."/>
            <person name="Steinsbu B.O."/>
            <person name="Steen I.H."/>
        </authorList>
    </citation>
    <scope>NUCLEOTIDE SEQUENCE [LARGE SCALE GENOMIC DNA]</scope>
    <source>
        <strain evidence="1">PM70-1</strain>
    </source>
</reference>
<gene>
    <name evidence="1" type="ORF">Asulf_01053</name>
</gene>